<keyword evidence="8" id="KW-1133">Transmembrane helix</keyword>
<keyword evidence="8" id="KW-0472">Membrane</keyword>
<dbReference type="PROSITE" id="PS01098">
    <property type="entry name" value="LIPASE_GDSL_SER"/>
    <property type="match status" value="1"/>
</dbReference>
<evidence type="ECO:0008006" key="11">
    <source>
        <dbReference type="Google" id="ProtNLM"/>
    </source>
</evidence>
<keyword evidence="3" id="KW-0964">Secreted</keyword>
<dbReference type="InterPro" id="IPR001087">
    <property type="entry name" value="GDSL"/>
</dbReference>
<evidence type="ECO:0000256" key="4">
    <source>
        <dbReference type="ARBA" id="ARBA00022729"/>
    </source>
</evidence>
<dbReference type="InterPro" id="IPR035669">
    <property type="entry name" value="SGNH_plant_lipase-like"/>
</dbReference>
<comment type="subcellular location">
    <subcellularLocation>
        <location evidence="1">Secreted</location>
    </subcellularLocation>
</comment>
<keyword evidence="4" id="KW-0732">Signal</keyword>
<evidence type="ECO:0000256" key="8">
    <source>
        <dbReference type="SAM" id="Phobius"/>
    </source>
</evidence>
<keyword evidence="8" id="KW-0812">Transmembrane</keyword>
<dbReference type="PANTHER" id="PTHR45650:SF4">
    <property type="entry name" value="GDSL-LIKE LIPASE_ACYLHYDROLASE FAMILY PROTEIN, EXPRESSED"/>
    <property type="match status" value="1"/>
</dbReference>
<name>A0A3N7FJT7_POPTR</name>
<feature type="transmembrane region" description="Helical" evidence="8">
    <location>
        <begin position="12"/>
        <end position="38"/>
    </location>
</feature>
<proteinExistence type="inferred from homology"/>
<dbReference type="CDD" id="cd01837">
    <property type="entry name" value="SGNH_plant_lipase_like"/>
    <property type="match status" value="2"/>
</dbReference>
<dbReference type="PANTHER" id="PTHR45650">
    <property type="entry name" value="GDSL-LIKE LIPASE/ACYLHYDROLASE-RELATED"/>
    <property type="match status" value="1"/>
</dbReference>
<accession>A0A3N7FJT7</accession>
<dbReference type="Pfam" id="PF00657">
    <property type="entry name" value="Lipase_GDSL"/>
    <property type="match status" value="2"/>
</dbReference>
<dbReference type="FunFam" id="3.40.50.1110:FF:000003">
    <property type="entry name" value="GDSL esterase/lipase APG"/>
    <property type="match status" value="2"/>
</dbReference>
<keyword evidence="10" id="KW-1185">Reference proteome</keyword>
<dbReference type="InterPro" id="IPR036514">
    <property type="entry name" value="SGNH_hydro_sf"/>
</dbReference>
<dbReference type="AlphaFoldDB" id="A0A3N7FJT7"/>
<evidence type="ECO:0000256" key="3">
    <source>
        <dbReference type="ARBA" id="ARBA00022525"/>
    </source>
</evidence>
<comment type="similarity">
    <text evidence="2">Belongs to the 'GDSL' lipolytic enzyme family.</text>
</comment>
<evidence type="ECO:0000313" key="9">
    <source>
        <dbReference type="EMBL" id="RQO94500.1"/>
    </source>
</evidence>
<dbReference type="Gene3D" id="3.40.50.1110">
    <property type="entry name" value="SGNH hydrolase"/>
    <property type="match status" value="2"/>
</dbReference>
<evidence type="ECO:0000256" key="1">
    <source>
        <dbReference type="ARBA" id="ARBA00004613"/>
    </source>
</evidence>
<reference evidence="9 10" key="1">
    <citation type="journal article" date="2006" name="Science">
        <title>The genome of black cottonwood, Populus trichocarpa (Torr. &amp; Gray).</title>
        <authorList>
            <person name="Tuskan G.A."/>
            <person name="Difazio S."/>
            <person name="Jansson S."/>
            <person name="Bohlmann J."/>
            <person name="Grigoriev I."/>
            <person name="Hellsten U."/>
            <person name="Putnam N."/>
            <person name="Ralph S."/>
            <person name="Rombauts S."/>
            <person name="Salamov A."/>
            <person name="Schein J."/>
            <person name="Sterck L."/>
            <person name="Aerts A."/>
            <person name="Bhalerao R.R."/>
            <person name="Bhalerao R.P."/>
            <person name="Blaudez D."/>
            <person name="Boerjan W."/>
            <person name="Brun A."/>
            <person name="Brunner A."/>
            <person name="Busov V."/>
            <person name="Campbell M."/>
            <person name="Carlson J."/>
            <person name="Chalot M."/>
            <person name="Chapman J."/>
            <person name="Chen G.L."/>
            <person name="Cooper D."/>
            <person name="Coutinho P.M."/>
            <person name="Couturier J."/>
            <person name="Covert S."/>
            <person name="Cronk Q."/>
            <person name="Cunningham R."/>
            <person name="Davis J."/>
            <person name="Degroeve S."/>
            <person name="Dejardin A."/>
            <person name="Depamphilis C."/>
            <person name="Detter J."/>
            <person name="Dirks B."/>
            <person name="Dubchak I."/>
            <person name="Duplessis S."/>
            <person name="Ehlting J."/>
            <person name="Ellis B."/>
            <person name="Gendler K."/>
            <person name="Goodstein D."/>
            <person name="Gribskov M."/>
            <person name="Grimwood J."/>
            <person name="Groover A."/>
            <person name="Gunter L."/>
            <person name="Hamberger B."/>
            <person name="Heinze B."/>
            <person name="Helariutta Y."/>
            <person name="Henrissat B."/>
            <person name="Holligan D."/>
            <person name="Holt R."/>
            <person name="Huang W."/>
            <person name="Islam-Faridi N."/>
            <person name="Jones S."/>
            <person name="Jones-Rhoades M."/>
            <person name="Jorgensen R."/>
            <person name="Joshi C."/>
            <person name="Kangasjarvi J."/>
            <person name="Karlsson J."/>
            <person name="Kelleher C."/>
            <person name="Kirkpatrick R."/>
            <person name="Kirst M."/>
            <person name="Kohler A."/>
            <person name="Kalluri U."/>
            <person name="Larimer F."/>
            <person name="Leebens-Mack J."/>
            <person name="Leple J.C."/>
            <person name="Locascio P."/>
            <person name="Lou Y."/>
            <person name="Lucas S."/>
            <person name="Martin F."/>
            <person name="Montanini B."/>
            <person name="Napoli C."/>
            <person name="Nelson D.R."/>
            <person name="Nelson C."/>
            <person name="Nieminen K."/>
            <person name="Nilsson O."/>
            <person name="Pereda V."/>
            <person name="Peter G."/>
            <person name="Philippe R."/>
            <person name="Pilate G."/>
            <person name="Poliakov A."/>
            <person name="Razumovskaya J."/>
            <person name="Richardson P."/>
            <person name="Rinaldi C."/>
            <person name="Ritland K."/>
            <person name="Rouze P."/>
            <person name="Ryaboy D."/>
            <person name="Schmutz J."/>
            <person name="Schrader J."/>
            <person name="Segerman B."/>
            <person name="Shin H."/>
            <person name="Siddiqui A."/>
            <person name="Sterky F."/>
            <person name="Terry A."/>
            <person name="Tsai C.J."/>
            <person name="Uberbacher E."/>
            <person name="Unneberg P."/>
            <person name="Vahala J."/>
            <person name="Wall K."/>
            <person name="Wessler S."/>
            <person name="Yang G."/>
            <person name="Yin T."/>
            <person name="Douglas C."/>
            <person name="Marra M."/>
            <person name="Sandberg G."/>
            <person name="Van de Peer Y."/>
            <person name="Rokhsar D."/>
        </authorList>
    </citation>
    <scope>NUCLEOTIDE SEQUENCE [LARGE SCALE GENOMIC DNA]</scope>
    <source>
        <strain evidence="10">cv. Nisqually</strain>
    </source>
</reference>
<dbReference type="GO" id="GO:0005576">
    <property type="term" value="C:extracellular region"/>
    <property type="evidence" value="ECO:0007669"/>
    <property type="project" value="UniProtKB-SubCell"/>
</dbReference>
<dbReference type="GO" id="GO:0016042">
    <property type="term" value="P:lipid catabolic process"/>
    <property type="evidence" value="ECO:0007669"/>
    <property type="project" value="UniProtKB-KW"/>
</dbReference>
<evidence type="ECO:0000256" key="6">
    <source>
        <dbReference type="ARBA" id="ARBA00022963"/>
    </source>
</evidence>
<dbReference type="SUPFAM" id="SSF52266">
    <property type="entry name" value="SGNH hydrolase"/>
    <property type="match status" value="1"/>
</dbReference>
<dbReference type="FunCoup" id="A0A3N7FJT7">
    <property type="interactions" value="70"/>
</dbReference>
<evidence type="ECO:0000256" key="5">
    <source>
        <dbReference type="ARBA" id="ARBA00022801"/>
    </source>
</evidence>
<keyword evidence="7" id="KW-0443">Lipid metabolism</keyword>
<evidence type="ECO:0000313" key="10">
    <source>
        <dbReference type="Proteomes" id="UP000006729"/>
    </source>
</evidence>
<dbReference type="InParanoid" id="A0A3N7FJT7"/>
<dbReference type="EMBL" id="CM009297">
    <property type="protein sequence ID" value="RQO94500.1"/>
    <property type="molecule type" value="Genomic_DNA"/>
</dbReference>
<gene>
    <name evidence="9" type="ORF">POPTR_008G104650</name>
</gene>
<dbReference type="Proteomes" id="UP000006729">
    <property type="component" value="Chromosome 8"/>
</dbReference>
<organism evidence="9 10">
    <name type="scientific">Populus trichocarpa</name>
    <name type="common">Western balsam poplar</name>
    <name type="synonym">Populus balsamifera subsp. trichocarpa</name>
    <dbReference type="NCBI Taxonomy" id="3694"/>
    <lineage>
        <taxon>Eukaryota</taxon>
        <taxon>Viridiplantae</taxon>
        <taxon>Streptophyta</taxon>
        <taxon>Embryophyta</taxon>
        <taxon>Tracheophyta</taxon>
        <taxon>Spermatophyta</taxon>
        <taxon>Magnoliopsida</taxon>
        <taxon>eudicotyledons</taxon>
        <taxon>Gunneridae</taxon>
        <taxon>Pentapetalae</taxon>
        <taxon>rosids</taxon>
        <taxon>fabids</taxon>
        <taxon>Malpighiales</taxon>
        <taxon>Salicaceae</taxon>
        <taxon>Saliceae</taxon>
        <taxon>Populus</taxon>
    </lineage>
</organism>
<keyword evidence="5" id="KW-0378">Hydrolase</keyword>
<protein>
    <recommendedName>
        <fullName evidence="11">GDSL-motif lipase/hydrolase family protein</fullName>
    </recommendedName>
</protein>
<dbReference type="InterPro" id="IPR051238">
    <property type="entry name" value="GDSL_esterase/lipase"/>
</dbReference>
<sequence length="683" mass="73854">MNKSFPLLCPRGLLMGFVSGRCVVIGVILHMATASFLFSICSAKDPPALYIFGDSLVDAGNNFYINTAAKANFPNGIDFGNPIGIPSGRFTNGRMVTDILGEEVGLPSLTPPYLAPTTTGDVILKGVNYASSASGILNDTERFFGHQIHLDTQISNFVKTRQDIISRIGSQAAKEQFKQAIFFVSIGSNDIIFSQWQNSSSWNTLLDTIISRFKSQLVRLYNLDARKFIVTNSAAVGCIPFVRDLHSSVDSCVTVMNQKAQLFNSRLNSLLAELTKNLEASTFICANVYAMLDDILNNYMTSYDFEVADSACCHIAGAGLHGGLIPCGILSQVCPDRSKVSIANSTVPANFILGDSLVDAGNNNYIVSLSKANYIPNGIDFGRPTGRYTNGRTIADIIGQELGFEDFTPPFLAPTTVGSVVLRGVNYASGGGGILNYTGKIFGGRINLDAQIDNFANTRQGIIASIGAPATLSLLKMSLFAVVIGSNDFINNYLTPVVSAVEQKVVAPDVFVDTMVARFRLQLTRLYNLGARKILVANVGPIGCIPYQRDTNPAAGDNCVSFSNQIAQLYNTELRSLVTELGANLEGSNFVYADVYRIVNDILQNYRSYGFENANASCCYAAGHFGGLIPCGPSSKVCFDRSKYVFWDPYHPSDAANVIIAKRLLDGDSNDISPLNIRRLATI</sequence>
<evidence type="ECO:0000256" key="2">
    <source>
        <dbReference type="ARBA" id="ARBA00008668"/>
    </source>
</evidence>
<evidence type="ECO:0000256" key="7">
    <source>
        <dbReference type="ARBA" id="ARBA00023098"/>
    </source>
</evidence>
<dbReference type="GO" id="GO:0016298">
    <property type="term" value="F:lipase activity"/>
    <property type="evidence" value="ECO:0007669"/>
    <property type="project" value="InterPro"/>
</dbReference>
<keyword evidence="6" id="KW-0442">Lipid degradation</keyword>
<dbReference type="InterPro" id="IPR008265">
    <property type="entry name" value="Lipase_GDSL_AS"/>
</dbReference>